<sequence length="227" mass="24486">MTETSNAEDTLSGADAGRADPAERLVLQMWRTPVYQADCAGAAEHLPNLRELILEAEEADRLAADAGRVHVIKSSQTMLTWRHPSIDWLRHQIGVAGDALAHAALGEAAGEIGDDDVSAEAWAVVCRAGDSLRPHTRHDSAWSGILSVAAEPSGDSDAGYLRLLDPRPAATTRTASPGPVGYSPVPGRMIAFPGWQAHWMRATAADSRLRIAIAWNIAYHERWSRVS</sequence>
<comment type="caution">
    <text evidence="1">The sequence shown here is derived from an EMBL/GenBank/DDBJ whole genome shotgun (WGS) entry which is preliminary data.</text>
</comment>
<proteinExistence type="predicted"/>
<dbReference type="InterPro" id="IPR012668">
    <property type="entry name" value="CHP02466"/>
</dbReference>
<dbReference type="Pfam" id="PF13759">
    <property type="entry name" value="2OG-FeII_Oxy_5"/>
    <property type="match status" value="1"/>
</dbReference>
<keyword evidence="2" id="KW-1185">Reference proteome</keyword>
<dbReference type="Proteomes" id="UP000309174">
    <property type="component" value="Unassembled WGS sequence"/>
</dbReference>
<gene>
    <name evidence="1" type="ORF">ETD83_05995</name>
</gene>
<dbReference type="AlphaFoldDB" id="A0A5C4JHC7"/>
<dbReference type="EMBL" id="VCKW01000020">
    <property type="protein sequence ID" value="TMR05573.1"/>
    <property type="molecule type" value="Genomic_DNA"/>
</dbReference>
<evidence type="ECO:0000313" key="2">
    <source>
        <dbReference type="Proteomes" id="UP000309174"/>
    </source>
</evidence>
<dbReference type="Gene3D" id="2.60.120.620">
    <property type="entry name" value="q2cbj1_9rhob like domain"/>
    <property type="match status" value="1"/>
</dbReference>
<organism evidence="1 2">
    <name type="scientific">Actinomadura soli</name>
    <dbReference type="NCBI Taxonomy" id="2508997"/>
    <lineage>
        <taxon>Bacteria</taxon>
        <taxon>Bacillati</taxon>
        <taxon>Actinomycetota</taxon>
        <taxon>Actinomycetes</taxon>
        <taxon>Streptosporangiales</taxon>
        <taxon>Thermomonosporaceae</taxon>
        <taxon>Actinomadura</taxon>
    </lineage>
</organism>
<dbReference type="OrthoDB" id="9783136at2"/>
<name>A0A5C4JHC7_9ACTN</name>
<accession>A0A5C4JHC7</accession>
<dbReference type="RefSeq" id="WP_138644043.1">
    <property type="nucleotide sequence ID" value="NZ_VCKW01000020.1"/>
</dbReference>
<evidence type="ECO:0008006" key="3">
    <source>
        <dbReference type="Google" id="ProtNLM"/>
    </source>
</evidence>
<reference evidence="1 2" key="1">
    <citation type="submission" date="2019-05" db="EMBL/GenBank/DDBJ databases">
        <title>Draft genome sequence of Actinomadura sp. 14C53.</title>
        <authorList>
            <person name="Saricaoglu S."/>
            <person name="Isik K."/>
        </authorList>
    </citation>
    <scope>NUCLEOTIDE SEQUENCE [LARGE SCALE GENOMIC DNA]</scope>
    <source>
        <strain evidence="1 2">14C53</strain>
    </source>
</reference>
<evidence type="ECO:0000313" key="1">
    <source>
        <dbReference type="EMBL" id="TMR05573.1"/>
    </source>
</evidence>
<protein>
    <recommendedName>
        <fullName evidence="3">2OG-Fe(II) oxygenase</fullName>
    </recommendedName>
</protein>